<dbReference type="InterPro" id="IPR003439">
    <property type="entry name" value="ABC_transporter-like_ATP-bd"/>
</dbReference>
<feature type="domain" description="ABC transporter" evidence="13">
    <location>
        <begin position="2"/>
        <end position="238"/>
    </location>
</feature>
<evidence type="ECO:0000256" key="5">
    <source>
        <dbReference type="ARBA" id="ARBA00022741"/>
    </source>
</evidence>
<sequence length="439" mass="45308">MIRFDHISKKYPGTTRPALNSIDVEILRGEFVFLVGASGSGKSSCLRLVLKEEKPTSGSIHVLGQDLRSISNRKVPYFRRNLGVVFQDFRLLPNKTVFDNVAFSLQVIGKSRGFIQEAVPDTLKMVGLAEKAQRFPHELSGGEQQRVAIARAIVNKPQILLADEPTGNLDPTTSAGIMALLASINAGGTTVIMATHEAGIVDEMQRRVIELVNGEIVRDERQGGYATAAIPTVTAAAQTNATRLEAAARQAEVPAGVAEPVAHPVRVGAGAADQPLTFPSVPIAAHSVPASAAAAAAAPAGAERMPAAEPVAVSAAESDPQPVVVTAPDSGMPVTRFAPVRAAQPAPVVPETVAPAAAPVGEAAPETTPHTASDLTADAAPEPASAGAAADSAPVMARPVVPAAAHDAADQLTLAEKLGLRAPGEKPDQTGEQNVGPTR</sequence>
<dbReference type="OrthoDB" id="9802264at2"/>
<dbReference type="FunFam" id="3.40.50.300:FF:000056">
    <property type="entry name" value="Cell division ATP-binding protein FtsE"/>
    <property type="match status" value="1"/>
</dbReference>
<dbReference type="GO" id="GO:0005886">
    <property type="term" value="C:plasma membrane"/>
    <property type="evidence" value="ECO:0007669"/>
    <property type="project" value="UniProtKB-SubCell"/>
</dbReference>
<dbReference type="EMBL" id="SOHE01000041">
    <property type="protein sequence ID" value="TFD50526.1"/>
    <property type="molecule type" value="Genomic_DNA"/>
</dbReference>
<dbReference type="InterPro" id="IPR015854">
    <property type="entry name" value="ABC_transpr_LolD-like"/>
</dbReference>
<evidence type="ECO:0000256" key="3">
    <source>
        <dbReference type="ARBA" id="ARBA00022475"/>
    </source>
</evidence>
<dbReference type="RefSeq" id="WP_134519201.1">
    <property type="nucleotide sequence ID" value="NZ_SOHE01000041.1"/>
</dbReference>
<feature type="compositionally biased region" description="Low complexity" evidence="12">
    <location>
        <begin position="377"/>
        <end position="394"/>
    </location>
</feature>
<evidence type="ECO:0000256" key="10">
    <source>
        <dbReference type="ARBA" id="ARBA00063837"/>
    </source>
</evidence>
<dbReference type="PANTHER" id="PTHR24220">
    <property type="entry name" value="IMPORT ATP-BINDING PROTEIN"/>
    <property type="match status" value="1"/>
</dbReference>
<accession>A0A4R9A215</accession>
<dbReference type="InterPro" id="IPR017871">
    <property type="entry name" value="ABC_transporter-like_CS"/>
</dbReference>
<dbReference type="Pfam" id="PF00005">
    <property type="entry name" value="ABC_tran"/>
    <property type="match status" value="1"/>
</dbReference>
<dbReference type="NCBIfam" id="TIGR02673">
    <property type="entry name" value="FtsE"/>
    <property type="match status" value="1"/>
</dbReference>
<dbReference type="AlphaFoldDB" id="A0A4R9A215"/>
<keyword evidence="15" id="KW-1185">Reference proteome</keyword>
<evidence type="ECO:0000256" key="11">
    <source>
        <dbReference type="RuleBase" id="RU365094"/>
    </source>
</evidence>
<protein>
    <recommendedName>
        <fullName evidence="2 11">Cell division ATP-binding protein FtsE</fullName>
    </recommendedName>
</protein>
<dbReference type="InterPro" id="IPR003593">
    <property type="entry name" value="AAA+_ATPase"/>
</dbReference>
<feature type="region of interest" description="Disordered" evidence="12">
    <location>
        <begin position="360"/>
        <end position="394"/>
    </location>
</feature>
<name>A0A4R9A215_9MICO</name>
<organism evidence="14 15">
    <name type="scientific">Cryobacterium frigoriphilum</name>
    <dbReference type="NCBI Taxonomy" id="1259150"/>
    <lineage>
        <taxon>Bacteria</taxon>
        <taxon>Bacillati</taxon>
        <taxon>Actinomycetota</taxon>
        <taxon>Actinomycetes</taxon>
        <taxon>Micrococcales</taxon>
        <taxon>Microbacteriaceae</taxon>
        <taxon>Cryobacterium</taxon>
    </lineage>
</organism>
<comment type="similarity">
    <text evidence="1 11">Belongs to the ABC transporter superfamily.</text>
</comment>
<gene>
    <name evidence="11 14" type="primary">ftsE</name>
    <name evidence="14" type="ORF">E3T55_08870</name>
</gene>
<comment type="caution">
    <text evidence="14">The sequence shown here is derived from an EMBL/GenBank/DDBJ whole genome shotgun (WGS) entry which is preliminary data.</text>
</comment>
<evidence type="ECO:0000256" key="4">
    <source>
        <dbReference type="ARBA" id="ARBA00022618"/>
    </source>
</evidence>
<keyword evidence="3 11" id="KW-1003">Cell membrane</keyword>
<reference evidence="14 15" key="1">
    <citation type="submission" date="2019-03" db="EMBL/GenBank/DDBJ databases">
        <title>Genomics of glacier-inhabiting Cryobacterium strains.</title>
        <authorList>
            <person name="Liu Q."/>
            <person name="Xin Y.-H."/>
        </authorList>
    </citation>
    <scope>NUCLEOTIDE SEQUENCE [LARGE SCALE GENOMIC DNA]</scope>
    <source>
        <strain evidence="14 15">Hh14</strain>
    </source>
</reference>
<keyword evidence="8 11" id="KW-0131">Cell cycle</keyword>
<dbReference type="PANTHER" id="PTHR24220:SF470">
    <property type="entry name" value="CELL DIVISION ATP-BINDING PROTEIN FTSE"/>
    <property type="match status" value="1"/>
</dbReference>
<dbReference type="Proteomes" id="UP000297447">
    <property type="component" value="Unassembled WGS sequence"/>
</dbReference>
<evidence type="ECO:0000313" key="15">
    <source>
        <dbReference type="Proteomes" id="UP000297447"/>
    </source>
</evidence>
<feature type="region of interest" description="Disordered" evidence="12">
    <location>
        <begin position="412"/>
        <end position="439"/>
    </location>
</feature>
<dbReference type="Gene3D" id="3.40.50.300">
    <property type="entry name" value="P-loop containing nucleotide triphosphate hydrolases"/>
    <property type="match status" value="1"/>
</dbReference>
<evidence type="ECO:0000313" key="14">
    <source>
        <dbReference type="EMBL" id="TFD50526.1"/>
    </source>
</evidence>
<dbReference type="GO" id="GO:0022857">
    <property type="term" value="F:transmembrane transporter activity"/>
    <property type="evidence" value="ECO:0007669"/>
    <property type="project" value="TreeGrafter"/>
</dbReference>
<comment type="function">
    <text evidence="9">Part of the ABC transporter FtsEX involved in cellular division. Has ATPase activity.</text>
</comment>
<evidence type="ECO:0000256" key="2">
    <source>
        <dbReference type="ARBA" id="ARBA00020019"/>
    </source>
</evidence>
<evidence type="ECO:0000256" key="9">
    <source>
        <dbReference type="ARBA" id="ARBA00054718"/>
    </source>
</evidence>
<keyword evidence="6 11" id="KW-0067">ATP-binding</keyword>
<dbReference type="PROSITE" id="PS50893">
    <property type="entry name" value="ABC_TRANSPORTER_2"/>
    <property type="match status" value="1"/>
</dbReference>
<dbReference type="SMART" id="SM00382">
    <property type="entry name" value="AAA"/>
    <property type="match status" value="1"/>
</dbReference>
<evidence type="ECO:0000256" key="1">
    <source>
        <dbReference type="ARBA" id="ARBA00005417"/>
    </source>
</evidence>
<dbReference type="GO" id="GO:0016887">
    <property type="term" value="F:ATP hydrolysis activity"/>
    <property type="evidence" value="ECO:0007669"/>
    <property type="project" value="InterPro"/>
</dbReference>
<evidence type="ECO:0000256" key="12">
    <source>
        <dbReference type="SAM" id="MobiDB-lite"/>
    </source>
</evidence>
<keyword evidence="4 11" id="KW-0132">Cell division</keyword>
<evidence type="ECO:0000259" key="13">
    <source>
        <dbReference type="PROSITE" id="PS50893"/>
    </source>
</evidence>
<evidence type="ECO:0000256" key="8">
    <source>
        <dbReference type="ARBA" id="ARBA00023306"/>
    </source>
</evidence>
<keyword evidence="7 11" id="KW-0472">Membrane</keyword>
<dbReference type="InterPro" id="IPR005286">
    <property type="entry name" value="Cell_div_FtsE"/>
</dbReference>
<dbReference type="InterPro" id="IPR027417">
    <property type="entry name" value="P-loop_NTPase"/>
</dbReference>
<dbReference type="PROSITE" id="PS00211">
    <property type="entry name" value="ABC_TRANSPORTER_1"/>
    <property type="match status" value="1"/>
</dbReference>
<feature type="compositionally biased region" description="Low complexity" evidence="12">
    <location>
        <begin position="360"/>
        <end position="369"/>
    </location>
</feature>
<comment type="subcellular location">
    <subcellularLocation>
        <location evidence="11">Cell membrane</location>
        <topology evidence="11">Peripheral membrane protein</topology>
        <orientation evidence="11">Cytoplasmic side</orientation>
    </subcellularLocation>
</comment>
<feature type="compositionally biased region" description="Polar residues" evidence="12">
    <location>
        <begin position="430"/>
        <end position="439"/>
    </location>
</feature>
<dbReference type="SUPFAM" id="SSF52540">
    <property type="entry name" value="P-loop containing nucleoside triphosphate hydrolases"/>
    <property type="match status" value="1"/>
</dbReference>
<evidence type="ECO:0000256" key="6">
    <source>
        <dbReference type="ARBA" id="ARBA00022840"/>
    </source>
</evidence>
<keyword evidence="5 11" id="KW-0547">Nucleotide-binding</keyword>
<comment type="subunit">
    <text evidence="10 11">Homodimer. Forms a membrane-associated complex with FtsX.</text>
</comment>
<dbReference type="GO" id="GO:0005524">
    <property type="term" value="F:ATP binding"/>
    <property type="evidence" value="ECO:0007669"/>
    <property type="project" value="UniProtKB-UniRule"/>
</dbReference>
<dbReference type="GO" id="GO:0051301">
    <property type="term" value="P:cell division"/>
    <property type="evidence" value="ECO:0007669"/>
    <property type="project" value="UniProtKB-UniRule"/>
</dbReference>
<evidence type="ECO:0000256" key="7">
    <source>
        <dbReference type="ARBA" id="ARBA00023136"/>
    </source>
</evidence>
<proteinExistence type="inferred from homology"/>